<dbReference type="InterPro" id="IPR040079">
    <property type="entry name" value="Glutathione_S-Trfase"/>
</dbReference>
<evidence type="ECO:0000259" key="5">
    <source>
        <dbReference type="PROSITE" id="PS50405"/>
    </source>
</evidence>
<dbReference type="Proteomes" id="UP001362999">
    <property type="component" value="Unassembled WGS sequence"/>
</dbReference>
<feature type="domain" description="GST N-terminal" evidence="4">
    <location>
        <begin position="2"/>
        <end position="83"/>
    </location>
</feature>
<evidence type="ECO:0000256" key="2">
    <source>
        <dbReference type="ARBA" id="ARBA00022679"/>
    </source>
</evidence>
<comment type="caution">
    <text evidence="6">The sequence shown here is derived from an EMBL/GenBank/DDBJ whole genome shotgun (WGS) entry which is preliminary data.</text>
</comment>
<comment type="catalytic activity">
    <reaction evidence="3">
        <text>RX + glutathione = an S-substituted glutathione + a halide anion + H(+)</text>
        <dbReference type="Rhea" id="RHEA:16437"/>
        <dbReference type="ChEBI" id="CHEBI:15378"/>
        <dbReference type="ChEBI" id="CHEBI:16042"/>
        <dbReference type="ChEBI" id="CHEBI:17792"/>
        <dbReference type="ChEBI" id="CHEBI:57925"/>
        <dbReference type="ChEBI" id="CHEBI:90779"/>
        <dbReference type="EC" id="2.5.1.18"/>
    </reaction>
</comment>
<dbReference type="Pfam" id="PF13409">
    <property type="entry name" value="GST_N_2"/>
    <property type="match status" value="1"/>
</dbReference>
<dbReference type="PANTHER" id="PTHR43900:SF3">
    <property type="entry name" value="GLUTATHIONE S-TRANSFERASE RHO"/>
    <property type="match status" value="1"/>
</dbReference>
<evidence type="ECO:0000256" key="3">
    <source>
        <dbReference type="ARBA" id="ARBA00047960"/>
    </source>
</evidence>
<dbReference type="PROSITE" id="PS50404">
    <property type="entry name" value="GST_NTER"/>
    <property type="match status" value="1"/>
</dbReference>
<dbReference type="InterPro" id="IPR004046">
    <property type="entry name" value="GST_C"/>
</dbReference>
<evidence type="ECO:0000313" key="7">
    <source>
        <dbReference type="Proteomes" id="UP001362999"/>
    </source>
</evidence>
<name>A0AAW0E207_9AGAR</name>
<organism evidence="6 7">
    <name type="scientific">Favolaschia claudopus</name>
    <dbReference type="NCBI Taxonomy" id="2862362"/>
    <lineage>
        <taxon>Eukaryota</taxon>
        <taxon>Fungi</taxon>
        <taxon>Dikarya</taxon>
        <taxon>Basidiomycota</taxon>
        <taxon>Agaricomycotina</taxon>
        <taxon>Agaricomycetes</taxon>
        <taxon>Agaricomycetidae</taxon>
        <taxon>Agaricales</taxon>
        <taxon>Marasmiineae</taxon>
        <taxon>Mycenaceae</taxon>
        <taxon>Favolaschia</taxon>
    </lineage>
</organism>
<dbReference type="SUPFAM" id="SSF47616">
    <property type="entry name" value="GST C-terminal domain-like"/>
    <property type="match status" value="1"/>
</dbReference>
<dbReference type="GO" id="GO:0005737">
    <property type="term" value="C:cytoplasm"/>
    <property type="evidence" value="ECO:0007669"/>
    <property type="project" value="TreeGrafter"/>
</dbReference>
<keyword evidence="2" id="KW-0808">Transferase</keyword>
<dbReference type="GO" id="GO:0006749">
    <property type="term" value="P:glutathione metabolic process"/>
    <property type="evidence" value="ECO:0007669"/>
    <property type="project" value="TreeGrafter"/>
</dbReference>
<dbReference type="FunFam" id="3.40.30.10:FF:000039">
    <property type="entry name" value="Glutathione S-transferase domain"/>
    <property type="match status" value="1"/>
</dbReference>
<reference evidence="6 7" key="1">
    <citation type="journal article" date="2024" name="J Genomics">
        <title>Draft genome sequencing and assembly of Favolaschia claudopus CIRM-BRFM 2984 isolated from oak limbs.</title>
        <authorList>
            <person name="Navarro D."/>
            <person name="Drula E."/>
            <person name="Chaduli D."/>
            <person name="Cazenave R."/>
            <person name="Ahrendt S."/>
            <person name="Wang J."/>
            <person name="Lipzen A."/>
            <person name="Daum C."/>
            <person name="Barry K."/>
            <person name="Grigoriev I.V."/>
            <person name="Favel A."/>
            <person name="Rosso M.N."/>
            <person name="Martin F."/>
        </authorList>
    </citation>
    <scope>NUCLEOTIDE SEQUENCE [LARGE SCALE GENOMIC DNA]</scope>
    <source>
        <strain evidence="6 7">CIRM-BRFM 2984</strain>
    </source>
</reference>
<dbReference type="InterPro" id="IPR010987">
    <property type="entry name" value="Glutathione-S-Trfase_C-like"/>
</dbReference>
<dbReference type="SFLD" id="SFLDS00019">
    <property type="entry name" value="Glutathione_Transferase_(cytos"/>
    <property type="match status" value="1"/>
</dbReference>
<dbReference type="InterPro" id="IPR004045">
    <property type="entry name" value="Glutathione_S-Trfase_N"/>
</dbReference>
<dbReference type="SUPFAM" id="SSF52833">
    <property type="entry name" value="Thioredoxin-like"/>
    <property type="match status" value="1"/>
</dbReference>
<evidence type="ECO:0000256" key="1">
    <source>
        <dbReference type="ARBA" id="ARBA00012452"/>
    </source>
</evidence>
<evidence type="ECO:0000313" key="6">
    <source>
        <dbReference type="EMBL" id="KAK7058151.1"/>
    </source>
</evidence>
<dbReference type="GO" id="GO:0004364">
    <property type="term" value="F:glutathione transferase activity"/>
    <property type="evidence" value="ECO:0007669"/>
    <property type="project" value="UniProtKB-EC"/>
</dbReference>
<dbReference type="Gene3D" id="3.40.30.10">
    <property type="entry name" value="Glutaredoxin"/>
    <property type="match status" value="1"/>
</dbReference>
<dbReference type="EMBL" id="JAWWNJ010000004">
    <property type="protein sequence ID" value="KAK7058151.1"/>
    <property type="molecule type" value="Genomic_DNA"/>
</dbReference>
<evidence type="ECO:0000259" key="4">
    <source>
        <dbReference type="PROSITE" id="PS50404"/>
    </source>
</evidence>
<dbReference type="SFLD" id="SFLDG00358">
    <property type="entry name" value="Main_(cytGST)"/>
    <property type="match status" value="1"/>
</dbReference>
<feature type="domain" description="GST C-terminal" evidence="5">
    <location>
        <begin position="88"/>
        <end position="217"/>
    </location>
</feature>
<dbReference type="InterPro" id="IPR036282">
    <property type="entry name" value="Glutathione-S-Trfase_C_sf"/>
</dbReference>
<dbReference type="PROSITE" id="PS50405">
    <property type="entry name" value="GST_CTER"/>
    <property type="match status" value="1"/>
</dbReference>
<dbReference type="EC" id="2.5.1.18" evidence="1"/>
<sequence>MAVLKLYGISVATSTQRVATVLHELKIPFELIEVPYEDGELKTQEYLRFQPFGQVPYIDDDGFILYETRAICRYIAAKFPESGLIPTGSRENALFEQAASVELTNFDPSASQAGVQLYWKRIGLPYNETIVPGQLEILDKILDSYEVILSKQPYVGGNTLSLADLFHLPYAAYVTLGGSDIMTATHRPNVARWHNELTSRPSWLAYEGGVKTTMKFL</sequence>
<keyword evidence="7" id="KW-1185">Reference proteome</keyword>
<dbReference type="GO" id="GO:0043295">
    <property type="term" value="F:glutathione binding"/>
    <property type="evidence" value="ECO:0007669"/>
    <property type="project" value="TreeGrafter"/>
</dbReference>
<gene>
    <name evidence="6" type="ORF">R3P38DRAFT_2599769</name>
</gene>
<dbReference type="InterPro" id="IPR036249">
    <property type="entry name" value="Thioredoxin-like_sf"/>
</dbReference>
<dbReference type="Pfam" id="PF00043">
    <property type="entry name" value="GST_C"/>
    <property type="match status" value="1"/>
</dbReference>
<proteinExistence type="predicted"/>
<dbReference type="PANTHER" id="PTHR43900">
    <property type="entry name" value="GLUTATHIONE S-TRANSFERASE RHO"/>
    <property type="match status" value="1"/>
</dbReference>
<accession>A0AAW0E207</accession>
<dbReference type="Gene3D" id="1.20.1050.10">
    <property type="match status" value="1"/>
</dbReference>
<protein>
    <recommendedName>
        <fullName evidence="1">glutathione transferase</fullName>
        <ecNumber evidence="1">2.5.1.18</ecNumber>
    </recommendedName>
</protein>
<dbReference type="AlphaFoldDB" id="A0AAW0E207"/>